<keyword evidence="2" id="KW-0732">Signal</keyword>
<dbReference type="PATRIC" id="fig|242163.4.peg.224"/>
<dbReference type="AlphaFoldDB" id="A0A0L0MGR2"/>
<feature type="signal peptide" evidence="2">
    <location>
        <begin position="1"/>
        <end position="18"/>
    </location>
</feature>
<organism evidence="3 4">
    <name type="scientific">Candidatus Burkholderia verschuerenii</name>
    <dbReference type="NCBI Taxonomy" id="242163"/>
    <lineage>
        <taxon>Bacteria</taxon>
        <taxon>Pseudomonadati</taxon>
        <taxon>Pseudomonadota</taxon>
        <taxon>Betaproteobacteria</taxon>
        <taxon>Burkholderiales</taxon>
        <taxon>Burkholderiaceae</taxon>
        <taxon>Burkholderia</taxon>
    </lineage>
</organism>
<name>A0A0L0MGR2_9BURK</name>
<dbReference type="OrthoDB" id="8926653at2"/>
<keyword evidence="4" id="KW-1185">Reference proteome</keyword>
<dbReference type="EMBL" id="LFJJ01000010">
    <property type="protein sequence ID" value="KND61882.1"/>
    <property type="molecule type" value="Genomic_DNA"/>
</dbReference>
<evidence type="ECO:0000256" key="1">
    <source>
        <dbReference type="SAM" id="MobiDB-lite"/>
    </source>
</evidence>
<protein>
    <submittedName>
        <fullName evidence="3">Uncharacterized protein</fullName>
    </submittedName>
</protein>
<sequence>MRALILCTMLFLSTHAFAGALDVTAPATTQVFAATMPASAKVYPPLPTLAMLPPSTSEDDDAPLAKTSSKKSKKVRRVVDCRCSAPEPRLVVSDESRTYLKDVDSRLDAALAR</sequence>
<proteinExistence type="predicted"/>
<reference evidence="4" key="1">
    <citation type="submission" date="2015-06" db="EMBL/GenBank/DDBJ databases">
        <title>Comparative genomics of Burkholderia leaf nodule symbionts.</title>
        <authorList>
            <person name="Carlier A."/>
            <person name="Eberl L."/>
            <person name="Pinto-Carbo M."/>
        </authorList>
    </citation>
    <scope>NUCLEOTIDE SEQUENCE [LARGE SCALE GENOMIC DNA]</scope>
    <source>
        <strain evidence="4">UZHbot4</strain>
    </source>
</reference>
<feature type="chain" id="PRO_5005544373" evidence="2">
    <location>
        <begin position="19"/>
        <end position="113"/>
    </location>
</feature>
<evidence type="ECO:0000256" key="2">
    <source>
        <dbReference type="SAM" id="SignalP"/>
    </source>
</evidence>
<evidence type="ECO:0000313" key="3">
    <source>
        <dbReference type="EMBL" id="KND61882.1"/>
    </source>
</evidence>
<accession>A0A0L0MGR2</accession>
<feature type="region of interest" description="Disordered" evidence="1">
    <location>
        <begin position="51"/>
        <end position="78"/>
    </location>
</feature>
<gene>
    <name evidence="3" type="ORF">BVER_05947</name>
</gene>
<dbReference type="Proteomes" id="UP000036959">
    <property type="component" value="Unassembled WGS sequence"/>
</dbReference>
<comment type="caution">
    <text evidence="3">The sequence shown here is derived from an EMBL/GenBank/DDBJ whole genome shotgun (WGS) entry which is preliminary data.</text>
</comment>
<dbReference type="RefSeq" id="WP_050452196.1">
    <property type="nucleotide sequence ID" value="NZ_LFJJ01000010.1"/>
</dbReference>
<evidence type="ECO:0000313" key="4">
    <source>
        <dbReference type="Proteomes" id="UP000036959"/>
    </source>
</evidence>